<dbReference type="PANTHER" id="PTHR47197">
    <property type="entry name" value="PROTEIN NIRF"/>
    <property type="match status" value="1"/>
</dbReference>
<protein>
    <submittedName>
        <fullName evidence="2">Ig domain-containing protein</fullName>
    </submittedName>
</protein>
<dbReference type="InterPro" id="IPR013783">
    <property type="entry name" value="Ig-like_fold"/>
</dbReference>
<gene>
    <name evidence="2" type="ORF">P0Y48_12220</name>
</gene>
<keyword evidence="1" id="KW-0732">Signal</keyword>
<dbReference type="Gene3D" id="2.60.40.10">
    <property type="entry name" value="Immunoglobulins"/>
    <property type="match status" value="1"/>
</dbReference>
<dbReference type="Gene3D" id="2.130.10.10">
    <property type="entry name" value="YVTN repeat-like/Quinoprotein amine dehydrogenase"/>
    <property type="match status" value="1"/>
</dbReference>
<feature type="chain" id="PRO_5042490607" evidence="1">
    <location>
        <begin position="32"/>
        <end position="524"/>
    </location>
</feature>
<accession>A0AAJ5VZP2</accession>
<dbReference type="GO" id="GO:0005509">
    <property type="term" value="F:calcium ion binding"/>
    <property type="evidence" value="ECO:0007669"/>
    <property type="project" value="InterPro"/>
</dbReference>
<dbReference type="PANTHER" id="PTHR47197:SF3">
    <property type="entry name" value="DIHYDRO-HEME D1 DEHYDROGENASE"/>
    <property type="match status" value="1"/>
</dbReference>
<dbReference type="GO" id="GO:0005975">
    <property type="term" value="P:carbohydrate metabolic process"/>
    <property type="evidence" value="ECO:0007669"/>
    <property type="project" value="UniProtKB-ARBA"/>
</dbReference>
<sequence>MPTAAVLLRVSAALAALALAAALTPSPPAAAAPDYDDVDGVYFTTLDDRPTRLALSSDGSRLYGGSNQIDGPGVLTVMDAASGALIAQKTFSSGVGDVEVSPDGRRVYFTHGGSEFLGDCYVTEVDAKTLKVVRDLHLGQRCRYLTISRTGKTLFVSDHEDVLFVDVATGTVRNTVYVPGYPEDLALTADGSKLYVADPQASMVNLISVTSKTHWGGTLLPTVSSDPDWLDTLHVSPDGEMLYAVSDRAIYTVPLAGPVDVERFPAANHHSTALSRDGKRLYLSGTNLKVFDTESHTFSVQPTDWGGSASALIESVDGRRLHLSALGYIITLGATRSLVYPDSSMNVVAGKSFRSTTPTYRYGSDDAHYRVSPALPSGLRLNSSTGVISGTPPRAQATQRYTVYTDYLLSNTDERKRVKASVTIRVVTQAPTAKIALTKTSQKYATTKPAKLAAVVSPEIPGTFRVYDGSTKIASVSTKTGRILWTLPRTLKVGTHTVKVVFVPANRDMYRLATSSTRTLTVTR</sequence>
<dbReference type="SUPFAM" id="SSF50969">
    <property type="entry name" value="YVTN repeat-like/Quinoprotein amine dehydrogenase"/>
    <property type="match status" value="1"/>
</dbReference>
<organism evidence="2 3">
    <name type="scientific">Candidatus Microbacterium phytovorans</name>
    <dbReference type="NCBI Taxonomy" id="3121374"/>
    <lineage>
        <taxon>Bacteria</taxon>
        <taxon>Bacillati</taxon>
        <taxon>Actinomycetota</taxon>
        <taxon>Actinomycetes</taxon>
        <taxon>Micrococcales</taxon>
        <taxon>Microbacteriaceae</taxon>
        <taxon>Microbacterium</taxon>
    </lineage>
</organism>
<dbReference type="AlphaFoldDB" id="A0AAJ5VZP2"/>
<dbReference type="InterPro" id="IPR015919">
    <property type="entry name" value="Cadherin-like_sf"/>
</dbReference>
<feature type="signal peptide" evidence="1">
    <location>
        <begin position="1"/>
        <end position="31"/>
    </location>
</feature>
<evidence type="ECO:0000313" key="3">
    <source>
        <dbReference type="Proteomes" id="UP001213972"/>
    </source>
</evidence>
<dbReference type="Proteomes" id="UP001213972">
    <property type="component" value="Chromosome"/>
</dbReference>
<dbReference type="EMBL" id="CP119321">
    <property type="protein sequence ID" value="WEK13209.1"/>
    <property type="molecule type" value="Genomic_DNA"/>
</dbReference>
<dbReference type="InterPro" id="IPR011044">
    <property type="entry name" value="Quino_amine_DH_bsu"/>
</dbReference>
<reference evidence="2" key="1">
    <citation type="submission" date="2023-03" db="EMBL/GenBank/DDBJ databases">
        <title>Andean soil-derived lignocellulolytic bacterial consortium as a source of novel taxa and putative plastic-active enzymes.</title>
        <authorList>
            <person name="Diaz-Garcia L."/>
            <person name="Chuvochina M."/>
            <person name="Feuerriegel G."/>
            <person name="Bunk B."/>
            <person name="Sproer C."/>
            <person name="Streit W.R."/>
            <person name="Rodriguez L.M."/>
            <person name="Overmann J."/>
            <person name="Jimenez D.J."/>
        </authorList>
    </citation>
    <scope>NUCLEOTIDE SEQUENCE</scope>
    <source>
        <strain evidence="2">MAG 4610</strain>
    </source>
</reference>
<dbReference type="Pfam" id="PF05345">
    <property type="entry name" value="He_PIG"/>
    <property type="match status" value="1"/>
</dbReference>
<evidence type="ECO:0000256" key="1">
    <source>
        <dbReference type="SAM" id="SignalP"/>
    </source>
</evidence>
<dbReference type="SUPFAM" id="SSF49313">
    <property type="entry name" value="Cadherin-like"/>
    <property type="match status" value="1"/>
</dbReference>
<name>A0AAJ5VZP2_9MICO</name>
<evidence type="ECO:0000313" key="2">
    <source>
        <dbReference type="EMBL" id="WEK13209.1"/>
    </source>
</evidence>
<proteinExistence type="predicted"/>
<dbReference type="InterPro" id="IPR051200">
    <property type="entry name" value="Host-pathogen_enzymatic-act"/>
</dbReference>
<dbReference type="InterPro" id="IPR015943">
    <property type="entry name" value="WD40/YVTN_repeat-like_dom_sf"/>
</dbReference>
<dbReference type="GO" id="GO:0016020">
    <property type="term" value="C:membrane"/>
    <property type="evidence" value="ECO:0007669"/>
    <property type="project" value="InterPro"/>
</dbReference>